<gene>
    <name evidence="4" type="ORF">V3330_14035</name>
</gene>
<keyword evidence="2" id="KW-0732">Signal</keyword>
<dbReference type="EMBL" id="JAZHOG010000009">
    <property type="protein sequence ID" value="MEJ8568749.1"/>
    <property type="molecule type" value="Genomic_DNA"/>
</dbReference>
<dbReference type="InterPro" id="IPR047589">
    <property type="entry name" value="DUF11_rpt"/>
</dbReference>
<accession>A0AAW9RH40</accession>
<dbReference type="Gene3D" id="2.60.40.10">
    <property type="entry name" value="Immunoglobulins"/>
    <property type="match status" value="4"/>
</dbReference>
<evidence type="ECO:0000256" key="2">
    <source>
        <dbReference type="SAM" id="SignalP"/>
    </source>
</evidence>
<evidence type="ECO:0000313" key="5">
    <source>
        <dbReference type="Proteomes" id="UP001359886"/>
    </source>
</evidence>
<dbReference type="InterPro" id="IPR013783">
    <property type="entry name" value="Ig-like_fold"/>
</dbReference>
<feature type="compositionally biased region" description="Polar residues" evidence="1">
    <location>
        <begin position="370"/>
        <end position="379"/>
    </location>
</feature>
<dbReference type="PANTHER" id="PTHR34819:SF3">
    <property type="entry name" value="CELL SURFACE PROTEIN"/>
    <property type="match status" value="1"/>
</dbReference>
<comment type="caution">
    <text evidence="4">The sequence shown here is derived from an EMBL/GenBank/DDBJ whole genome shotgun (WGS) entry which is preliminary data.</text>
</comment>
<dbReference type="NCBIfam" id="NF040603">
    <property type="entry name" value="choice_anch_P"/>
    <property type="match status" value="1"/>
</dbReference>
<feature type="domain" description="DUF11" evidence="3">
    <location>
        <begin position="638"/>
        <end position="749"/>
    </location>
</feature>
<feature type="domain" description="DUF11" evidence="3">
    <location>
        <begin position="389"/>
        <end position="501"/>
    </location>
</feature>
<feature type="signal peptide" evidence="2">
    <location>
        <begin position="1"/>
        <end position="24"/>
    </location>
</feature>
<feature type="domain" description="DUF11" evidence="3">
    <location>
        <begin position="515"/>
        <end position="627"/>
    </location>
</feature>
<dbReference type="RefSeq" id="WP_354696071.1">
    <property type="nucleotide sequence ID" value="NZ_JAZHOG010000009.1"/>
</dbReference>
<feature type="region of interest" description="Disordered" evidence="1">
    <location>
        <begin position="355"/>
        <end position="405"/>
    </location>
</feature>
<feature type="compositionally biased region" description="Acidic residues" evidence="1">
    <location>
        <begin position="615"/>
        <end position="631"/>
    </location>
</feature>
<dbReference type="PANTHER" id="PTHR34819">
    <property type="entry name" value="LARGE CYSTEINE-RICH PERIPLASMIC PROTEIN OMCB"/>
    <property type="match status" value="1"/>
</dbReference>
<dbReference type="Pfam" id="PF01345">
    <property type="entry name" value="DUF11"/>
    <property type="match status" value="4"/>
</dbReference>
<evidence type="ECO:0000259" key="3">
    <source>
        <dbReference type="Pfam" id="PF01345"/>
    </source>
</evidence>
<proteinExistence type="predicted"/>
<evidence type="ECO:0000256" key="1">
    <source>
        <dbReference type="SAM" id="MobiDB-lite"/>
    </source>
</evidence>
<reference evidence="4 5" key="1">
    <citation type="submission" date="2024-02" db="EMBL/GenBank/DDBJ databases">
        <title>A novel Wenzhouxiangellaceae bacterium, isolated from coastal sediments.</title>
        <authorList>
            <person name="Du Z.-J."/>
            <person name="Ye Y.-Q."/>
            <person name="Zhang X.-Y."/>
        </authorList>
    </citation>
    <scope>NUCLEOTIDE SEQUENCE [LARGE SCALE GENOMIC DNA]</scope>
    <source>
        <strain evidence="4 5">CH-27</strain>
    </source>
</reference>
<feature type="region of interest" description="Disordered" evidence="1">
    <location>
        <begin position="612"/>
        <end position="635"/>
    </location>
</feature>
<dbReference type="AlphaFoldDB" id="A0AAW9RH40"/>
<sequence>MFASRIARVCACLFLFSAPLTAFAQDSAGSAFGESVDLSIDSAFSLVTVEATSGPIPYVSDGTPPPYNTSDSLLGVDIDANIKLISDILPATAVGVLETGILNVSTTGDDSPQSDSSASVADVDLGLLGDVLLPLVLGITADEVVSTARASGSCGAGLSASGTTSLVNASLASDLAELAGIEGALLASPPANYVLLDLNLLGGHIRIVLNEQITTGDGTTSAGITVNAIHITIDNLPLAAIITDLTGEVIISQSKASVTCAEADLSVTLSDSPDPITAGNVLTYTIDVSNAGPDSANNIQLDHVLPPGVTLGSATPDQGSCNESGGTVSCDLGNLANGDSTSITVTVTPNAPGALDSSVSVSADAHDPDPSNNADSEASTVEAAPGSADLSITITDSPDPVTAGNPLTVTLDVTNDGPDEATDTVVVYTPPPGVPITSVTPSQGTCDVGPTTITCDLGSVPNGGTPDIVVVMTPTLPGTLDHEATVSSAVADPTPDNNADNESSLVEVVPNASADLSLSKTDDADPVVVGQPLTYTLDISNAGPDDTGSVVVTDTLPASVDFQSATPSQGSCDFTDPDVVCYLGAITNSAGATVEIVVIPQSAGQISNTAVVSSDIDDPSPDNNSDTEDTTVDPGEADLTITKVSSVEPATVDVPFQYTITVSNAGPDDATLTEVIDTLPASLEYGSALPSQGSCDESAGTVTCALGTVASGQDATIVIEVTPTETGMLTNNAVVDSQIDDPNPDDNDVNEDTDVDTGRATFAVTKDFTDDNPAEVVVTISCNTGLPLEQSKAITEEEGVTFIVTEFDSGEMDCEITEDVPAGYIPDYFDGATNSDTSCVFEDIEGNPDFTCDIVNTPGPVDVEITKEWVFEGNASGIDTDFELVLHCNGEIVGGSKYCGPEKILGDIDVGEYSCQSFYGNGSEVFNAQVVPAYPSTSCWVEEILYDPSVEVDNGCGELTVSAGQGDSCVITNSVFFEGVPTLDKRGLAVLILTLLIFGSVGVRRLSS</sequence>
<feature type="chain" id="PRO_5043353706" evidence="2">
    <location>
        <begin position="25"/>
        <end position="1008"/>
    </location>
</feature>
<feature type="domain" description="DUF11" evidence="3">
    <location>
        <begin position="264"/>
        <end position="376"/>
    </location>
</feature>
<organism evidence="4 5">
    <name type="scientific">Elongatibacter sediminis</name>
    <dbReference type="NCBI Taxonomy" id="3119006"/>
    <lineage>
        <taxon>Bacteria</taxon>
        <taxon>Pseudomonadati</taxon>
        <taxon>Pseudomonadota</taxon>
        <taxon>Gammaproteobacteria</taxon>
        <taxon>Chromatiales</taxon>
        <taxon>Wenzhouxiangellaceae</taxon>
        <taxon>Elongatibacter</taxon>
    </lineage>
</organism>
<protein>
    <submittedName>
        <fullName evidence="4">DUF11 domain-containing protein</fullName>
    </submittedName>
</protein>
<name>A0AAW9RH40_9GAMM</name>
<keyword evidence="5" id="KW-1185">Reference proteome</keyword>
<evidence type="ECO:0000313" key="4">
    <source>
        <dbReference type="EMBL" id="MEJ8568749.1"/>
    </source>
</evidence>
<dbReference type="Proteomes" id="UP001359886">
    <property type="component" value="Unassembled WGS sequence"/>
</dbReference>
<dbReference type="NCBIfam" id="TIGR01451">
    <property type="entry name" value="B_ant_repeat"/>
    <property type="match status" value="3"/>
</dbReference>
<dbReference type="InterPro" id="IPR051172">
    <property type="entry name" value="Chlamydia_OmcB"/>
</dbReference>
<dbReference type="InterPro" id="IPR001434">
    <property type="entry name" value="OmcB-like_DUF11"/>
</dbReference>